<keyword evidence="1" id="KW-0812">Transmembrane</keyword>
<feature type="transmembrane region" description="Helical" evidence="1">
    <location>
        <begin position="105"/>
        <end position="128"/>
    </location>
</feature>
<keyword evidence="4" id="KW-1185">Reference proteome</keyword>
<protein>
    <submittedName>
        <fullName evidence="3">VanZ family protein</fullName>
    </submittedName>
</protein>
<evidence type="ECO:0000259" key="2">
    <source>
        <dbReference type="Pfam" id="PF04892"/>
    </source>
</evidence>
<dbReference type="EMBL" id="SOPW01000018">
    <property type="protein sequence ID" value="TFB14209.1"/>
    <property type="molecule type" value="Genomic_DNA"/>
</dbReference>
<reference evidence="3 4" key="1">
    <citation type="submission" date="2019-03" db="EMBL/GenBank/DDBJ databases">
        <authorList>
            <person name="He R.-H."/>
        </authorList>
    </citation>
    <scope>NUCLEOTIDE SEQUENCE [LARGE SCALE GENOMIC DNA]</scope>
    <source>
        <strain evidence="4">SH 714</strain>
    </source>
</reference>
<evidence type="ECO:0000313" key="4">
    <source>
        <dbReference type="Proteomes" id="UP000297975"/>
    </source>
</evidence>
<comment type="caution">
    <text evidence="3">The sequence shown here is derived from an EMBL/GenBank/DDBJ whole genome shotgun (WGS) entry which is preliminary data.</text>
</comment>
<feature type="domain" description="VanZ-like" evidence="2">
    <location>
        <begin position="6"/>
        <end position="124"/>
    </location>
</feature>
<dbReference type="Proteomes" id="UP000297975">
    <property type="component" value="Unassembled WGS sequence"/>
</dbReference>
<dbReference type="OrthoDB" id="2659829at2"/>
<evidence type="ECO:0000256" key="1">
    <source>
        <dbReference type="SAM" id="Phobius"/>
    </source>
</evidence>
<name>A0A4Y8IKV0_9BACI</name>
<feature type="transmembrane region" description="Helical" evidence="1">
    <location>
        <begin position="81"/>
        <end position="99"/>
    </location>
</feature>
<accession>A0A4Y8IKV0</accession>
<sequence length="145" mass="16961">MRILALILLGSLMFVMLFTASLSDLLKYNVLDFQFVLQPEFEFFKAYWLREDLIVRKIGHFCIFALLFLHIFYLSNHVQRAVMLSLLVALLSEVLQPYFSRDGRMMDVLINSAGVLMMAGITQLWLVLKDEESNMIREEINQTFD</sequence>
<keyword evidence="1" id="KW-1133">Transmembrane helix</keyword>
<evidence type="ECO:0000313" key="3">
    <source>
        <dbReference type="EMBL" id="TFB14209.1"/>
    </source>
</evidence>
<organism evidence="3 4">
    <name type="scientific">Filobacillus milosensis</name>
    <dbReference type="NCBI Taxonomy" id="94137"/>
    <lineage>
        <taxon>Bacteria</taxon>
        <taxon>Bacillati</taxon>
        <taxon>Bacillota</taxon>
        <taxon>Bacilli</taxon>
        <taxon>Bacillales</taxon>
        <taxon>Bacillaceae</taxon>
        <taxon>Filobacillus</taxon>
    </lineage>
</organism>
<dbReference type="RefSeq" id="WP_134341153.1">
    <property type="nucleotide sequence ID" value="NZ_SOPW01000018.1"/>
</dbReference>
<feature type="transmembrane region" description="Helical" evidence="1">
    <location>
        <begin position="54"/>
        <end position="74"/>
    </location>
</feature>
<dbReference type="InterPro" id="IPR006976">
    <property type="entry name" value="VanZ-like"/>
</dbReference>
<gene>
    <name evidence="3" type="ORF">E3U55_14260</name>
</gene>
<dbReference type="NCBIfam" id="NF037970">
    <property type="entry name" value="vanZ_1"/>
    <property type="match status" value="1"/>
</dbReference>
<dbReference type="Pfam" id="PF04892">
    <property type="entry name" value="VanZ"/>
    <property type="match status" value="1"/>
</dbReference>
<proteinExistence type="predicted"/>
<dbReference type="AlphaFoldDB" id="A0A4Y8IKV0"/>
<keyword evidence="1" id="KW-0472">Membrane</keyword>